<name>A0A914DIQ9_9BILA</name>
<dbReference type="InterPro" id="IPR028150">
    <property type="entry name" value="Lustrin_cystein"/>
</dbReference>
<evidence type="ECO:0000313" key="2">
    <source>
        <dbReference type="WBParaSite" id="ACRNAN_scaffold26309.g27229.t1"/>
    </source>
</evidence>
<accession>A0A914DIQ9</accession>
<evidence type="ECO:0000313" key="1">
    <source>
        <dbReference type="Proteomes" id="UP000887540"/>
    </source>
</evidence>
<dbReference type="AlphaFoldDB" id="A0A914DIQ9"/>
<keyword evidence="1" id="KW-1185">Reference proteome</keyword>
<organism evidence="1 2">
    <name type="scientific">Acrobeloides nanus</name>
    <dbReference type="NCBI Taxonomy" id="290746"/>
    <lineage>
        <taxon>Eukaryota</taxon>
        <taxon>Metazoa</taxon>
        <taxon>Ecdysozoa</taxon>
        <taxon>Nematoda</taxon>
        <taxon>Chromadorea</taxon>
        <taxon>Rhabditida</taxon>
        <taxon>Tylenchina</taxon>
        <taxon>Cephalobomorpha</taxon>
        <taxon>Cephaloboidea</taxon>
        <taxon>Cephalobidae</taxon>
        <taxon>Acrobeloides</taxon>
    </lineage>
</organism>
<reference evidence="2" key="1">
    <citation type="submission" date="2022-11" db="UniProtKB">
        <authorList>
            <consortium name="WormBaseParasite"/>
        </authorList>
    </citation>
    <scope>IDENTIFICATION</scope>
</reference>
<proteinExistence type="predicted"/>
<dbReference type="Pfam" id="PF14625">
    <property type="entry name" value="Lustrin_cystein"/>
    <property type="match status" value="2"/>
</dbReference>
<dbReference type="WBParaSite" id="ACRNAN_scaffold26309.g27229.t1">
    <property type="protein sequence ID" value="ACRNAN_scaffold26309.g27229.t1"/>
    <property type="gene ID" value="ACRNAN_scaffold26309.g27229"/>
</dbReference>
<dbReference type="Proteomes" id="UP000887540">
    <property type="component" value="Unplaced"/>
</dbReference>
<sequence length="163" mass="18136">MSIPTISQPSHPVLCHPDYNPCQKESSECQFSFTSFQYVCCEDRNDVKAPECPKSYNTLRTLCGGLREASCPRGYDCLPSRFEPNVRICCKPNNTLVYPEPDTAFRDNFIVPEHLPNSPLTSANLTFRGLTLEVGQLLSGLETENVLDEPPTISGFNGDDSKL</sequence>
<protein>
    <submittedName>
        <fullName evidence="2">Uncharacterized protein</fullName>
    </submittedName>
</protein>